<dbReference type="Proteomes" id="UP001168338">
    <property type="component" value="Unassembled WGS sequence"/>
</dbReference>
<comment type="caution">
    <text evidence="1">The sequence shown here is derived from an EMBL/GenBank/DDBJ whole genome shotgun (WGS) entry which is preliminary data.</text>
</comment>
<proteinExistence type="predicted"/>
<keyword evidence="2" id="KW-1185">Reference proteome</keyword>
<sequence>MSKKCAALCILILGVAIGAAGCLGDGFSFGDAVYADDALTIGIESSRDVAGAVMQVGVTEMAGFSQNEISTEAVYVDLRQGMHEYTYAIGLAPGEYRVYLLLFVDGERVASVIRDVEV</sequence>
<evidence type="ECO:0000313" key="2">
    <source>
        <dbReference type="Proteomes" id="UP001168338"/>
    </source>
</evidence>
<protein>
    <submittedName>
        <fullName evidence="1">Uncharacterized protein</fullName>
    </submittedName>
</protein>
<accession>A0ABT8M934</accession>
<evidence type="ECO:0000313" key="1">
    <source>
        <dbReference type="EMBL" id="MDN7024450.1"/>
    </source>
</evidence>
<reference evidence="1" key="1">
    <citation type="submission" date="2019-05" db="EMBL/GenBank/DDBJ databases">
        <title>Methanoculleus sp. FWC-SCC1, a methanogenic archaeon isolated from deep marine cold seep.</title>
        <authorList>
            <person name="Chen Y.-W."/>
            <person name="Chen S.-C."/>
            <person name="Teng N.-H."/>
            <person name="Lai M.-C."/>
        </authorList>
    </citation>
    <scope>NUCLEOTIDE SEQUENCE</scope>
    <source>
        <strain evidence="1">FWC-SCC1</strain>
    </source>
</reference>
<dbReference type="PROSITE" id="PS51257">
    <property type="entry name" value="PROKAR_LIPOPROTEIN"/>
    <property type="match status" value="1"/>
</dbReference>
<gene>
    <name evidence="1" type="ORF">FGU65_06030</name>
</gene>
<dbReference type="EMBL" id="VCYH01000003">
    <property type="protein sequence ID" value="MDN7024450.1"/>
    <property type="molecule type" value="Genomic_DNA"/>
</dbReference>
<name>A0ABT8M934_9EURY</name>
<dbReference type="RefSeq" id="WP_301663553.1">
    <property type="nucleotide sequence ID" value="NZ_VCYH01000003.1"/>
</dbReference>
<organism evidence="1 2">
    <name type="scientific">Methanoculleus frigidifontis</name>
    <dbReference type="NCBI Taxonomy" id="2584085"/>
    <lineage>
        <taxon>Archaea</taxon>
        <taxon>Methanobacteriati</taxon>
        <taxon>Methanobacteriota</taxon>
        <taxon>Stenosarchaea group</taxon>
        <taxon>Methanomicrobia</taxon>
        <taxon>Methanomicrobiales</taxon>
        <taxon>Methanomicrobiaceae</taxon>
        <taxon>Methanoculleus</taxon>
    </lineage>
</organism>